<dbReference type="HOGENOM" id="CLU_165011_0_0_1"/>
<evidence type="ECO:0000256" key="1">
    <source>
        <dbReference type="SAM" id="Phobius"/>
    </source>
</evidence>
<reference evidence="2" key="3">
    <citation type="submission" date="2023-03" db="UniProtKB">
        <authorList>
            <consortium name="EnsemblPlants"/>
        </authorList>
    </citation>
    <scope>IDENTIFICATION</scope>
    <source>
        <strain evidence="2">cv. Chiifu-401-42</strain>
    </source>
</reference>
<name>M4FEL7_BRACM</name>
<reference evidence="2 3" key="1">
    <citation type="journal article" date="2011" name="Nat. Genet.">
        <title>The genome of the mesopolyploid crop species Brassica rapa.</title>
        <authorList>
            <consortium name="Brassica rapa Genome Sequencing Project Consortium"/>
            <person name="Wang X."/>
            <person name="Wang H."/>
            <person name="Wang J."/>
            <person name="Sun R."/>
            <person name="Wu J."/>
            <person name="Liu S."/>
            <person name="Bai Y."/>
            <person name="Mun J.H."/>
            <person name="Bancroft I."/>
            <person name="Cheng F."/>
            <person name="Huang S."/>
            <person name="Li X."/>
            <person name="Hua W."/>
            <person name="Wang J."/>
            <person name="Wang X."/>
            <person name="Freeling M."/>
            <person name="Pires J.C."/>
            <person name="Paterson A.H."/>
            <person name="Chalhoub B."/>
            <person name="Wang B."/>
            <person name="Hayward A."/>
            <person name="Sharpe A.G."/>
            <person name="Park B.S."/>
            <person name="Weisshaar B."/>
            <person name="Liu B."/>
            <person name="Li B."/>
            <person name="Liu B."/>
            <person name="Tong C."/>
            <person name="Song C."/>
            <person name="Duran C."/>
            <person name="Peng C."/>
            <person name="Geng C."/>
            <person name="Koh C."/>
            <person name="Lin C."/>
            <person name="Edwards D."/>
            <person name="Mu D."/>
            <person name="Shen D."/>
            <person name="Soumpourou E."/>
            <person name="Li F."/>
            <person name="Fraser F."/>
            <person name="Conant G."/>
            <person name="Lassalle G."/>
            <person name="King G.J."/>
            <person name="Bonnema G."/>
            <person name="Tang H."/>
            <person name="Wang H."/>
            <person name="Belcram H."/>
            <person name="Zhou H."/>
            <person name="Hirakawa H."/>
            <person name="Abe H."/>
            <person name="Guo H."/>
            <person name="Wang H."/>
            <person name="Jin H."/>
            <person name="Parkin I.A."/>
            <person name="Batley J."/>
            <person name="Kim J.S."/>
            <person name="Just J."/>
            <person name="Li J."/>
            <person name="Xu J."/>
            <person name="Deng J."/>
            <person name="Kim J.A."/>
            <person name="Li J."/>
            <person name="Yu J."/>
            <person name="Meng J."/>
            <person name="Wang J."/>
            <person name="Min J."/>
            <person name="Poulain J."/>
            <person name="Wang J."/>
            <person name="Hatakeyama K."/>
            <person name="Wu K."/>
            <person name="Wang L."/>
            <person name="Fang L."/>
            <person name="Trick M."/>
            <person name="Links M.G."/>
            <person name="Zhao M."/>
            <person name="Jin M."/>
            <person name="Ramchiary N."/>
            <person name="Drou N."/>
            <person name="Berkman P.J."/>
            <person name="Cai Q."/>
            <person name="Huang Q."/>
            <person name="Li R."/>
            <person name="Tabata S."/>
            <person name="Cheng S."/>
            <person name="Zhang S."/>
            <person name="Zhang S."/>
            <person name="Huang S."/>
            <person name="Sato S."/>
            <person name="Sun S."/>
            <person name="Kwon S.J."/>
            <person name="Choi S.R."/>
            <person name="Lee T.H."/>
            <person name="Fan W."/>
            <person name="Zhao X."/>
            <person name="Tan X."/>
            <person name="Xu X."/>
            <person name="Wang Y."/>
            <person name="Qiu Y."/>
            <person name="Yin Y."/>
            <person name="Li Y."/>
            <person name="Du Y."/>
            <person name="Liao Y."/>
            <person name="Lim Y."/>
            <person name="Narusaka Y."/>
            <person name="Wang Y."/>
            <person name="Wang Z."/>
            <person name="Li Z."/>
            <person name="Wang Z."/>
            <person name="Xiong Z."/>
            <person name="Zhang Z."/>
        </authorList>
    </citation>
    <scope>NUCLEOTIDE SEQUENCE [LARGE SCALE GENOMIC DNA]</scope>
    <source>
        <strain evidence="2 3">cv. Chiifu-401-42</strain>
    </source>
</reference>
<evidence type="ECO:0000313" key="3">
    <source>
        <dbReference type="Proteomes" id="UP000011750"/>
    </source>
</evidence>
<dbReference type="Proteomes" id="UP000011750">
    <property type="component" value="Chromosome A01"/>
</dbReference>
<organism evidence="2 3">
    <name type="scientific">Brassica campestris</name>
    <name type="common">Field mustard</name>
    <dbReference type="NCBI Taxonomy" id="3711"/>
    <lineage>
        <taxon>Eukaryota</taxon>
        <taxon>Viridiplantae</taxon>
        <taxon>Streptophyta</taxon>
        <taxon>Embryophyta</taxon>
        <taxon>Tracheophyta</taxon>
        <taxon>Spermatophyta</taxon>
        <taxon>Magnoliopsida</taxon>
        <taxon>eudicotyledons</taxon>
        <taxon>Gunneridae</taxon>
        <taxon>Pentapetalae</taxon>
        <taxon>rosids</taxon>
        <taxon>malvids</taxon>
        <taxon>Brassicales</taxon>
        <taxon>Brassicaceae</taxon>
        <taxon>Brassiceae</taxon>
        <taxon>Brassica</taxon>
    </lineage>
</organism>
<keyword evidence="1" id="KW-1133">Transmembrane helix</keyword>
<dbReference type="AlphaFoldDB" id="M4FEL7"/>
<dbReference type="EnsemblPlants" id="Bra039539.1">
    <property type="protein sequence ID" value="Bra039539.1-P"/>
    <property type="gene ID" value="Bra039539"/>
</dbReference>
<keyword evidence="1" id="KW-0472">Membrane</keyword>
<proteinExistence type="predicted"/>
<dbReference type="InParanoid" id="M4FEL7"/>
<dbReference type="Gramene" id="Bra039539.1">
    <property type="protein sequence ID" value="Bra039539.1-P"/>
    <property type="gene ID" value="Bra039539"/>
</dbReference>
<protein>
    <recommendedName>
        <fullName evidence="4">Transmembrane protein</fullName>
    </recommendedName>
</protein>
<keyword evidence="1" id="KW-0812">Transmembrane</keyword>
<accession>M4FEL7</accession>
<reference evidence="2 3" key="2">
    <citation type="journal article" date="2018" name="Hortic Res">
        <title>Improved Brassica rapa reference genome by single-molecule sequencing and chromosome conformation capture technologies.</title>
        <authorList>
            <person name="Zhang L."/>
            <person name="Cai X."/>
            <person name="Wu J."/>
            <person name="Liu M."/>
            <person name="Grob S."/>
            <person name="Cheng F."/>
            <person name="Liang J."/>
            <person name="Cai C."/>
            <person name="Liu Z."/>
            <person name="Liu B."/>
            <person name="Wang F."/>
            <person name="Li S."/>
            <person name="Liu F."/>
            <person name="Li X."/>
            <person name="Cheng L."/>
            <person name="Yang W."/>
            <person name="Li M.H."/>
            <person name="Grossniklaus U."/>
            <person name="Zheng H."/>
            <person name="Wang X."/>
        </authorList>
    </citation>
    <scope>NUCLEOTIDE SEQUENCE [LARGE SCALE GENOMIC DNA]</scope>
    <source>
        <strain evidence="2 3">cv. Chiifu-401-42</strain>
    </source>
</reference>
<feature type="transmembrane region" description="Helical" evidence="1">
    <location>
        <begin position="87"/>
        <end position="104"/>
    </location>
</feature>
<evidence type="ECO:0008006" key="4">
    <source>
        <dbReference type="Google" id="ProtNLM"/>
    </source>
</evidence>
<dbReference type="OMA" id="FLNCKHY"/>
<evidence type="ECO:0000313" key="2">
    <source>
        <dbReference type="EnsemblPlants" id="Bra039539.1-P"/>
    </source>
</evidence>
<keyword evidence="3" id="KW-1185">Reference proteome</keyword>
<sequence length="122" mass="13554">MKSMILKTTLELFKGDGVYGTDHLDRSRLASRSYRLSNGSNRVSKIGTIHYKRLSITKTGMHGGTKARAVLSPVSDPAASLTKKVSLPFYVFLLSHVLTLVLMFHMRLDKKDNTDHGHGVEP</sequence>
<dbReference type="STRING" id="51351.M4FEL7"/>